<evidence type="ECO:0000256" key="1">
    <source>
        <dbReference type="ARBA" id="ARBA00004123"/>
    </source>
</evidence>
<dbReference type="InterPro" id="IPR019519">
    <property type="entry name" value="Elp5"/>
</dbReference>
<dbReference type="PANTHER" id="PTHR15641:SF1">
    <property type="entry name" value="ELONGATOR COMPLEX PROTEIN 5"/>
    <property type="match status" value="1"/>
</dbReference>
<dbReference type="PANTHER" id="PTHR15641">
    <property type="entry name" value="ELONGATOR COMPLEX PROTEIN 5"/>
    <property type="match status" value="1"/>
</dbReference>
<keyword evidence="8" id="KW-0539">Nucleus</keyword>
<reference evidence="10" key="1">
    <citation type="journal article" date="2023" name="Mol. Phylogenet. Evol.">
        <title>Genome-scale phylogeny and comparative genomics of the fungal order Sordariales.</title>
        <authorList>
            <person name="Hensen N."/>
            <person name="Bonometti L."/>
            <person name="Westerberg I."/>
            <person name="Brannstrom I.O."/>
            <person name="Guillou S."/>
            <person name="Cros-Aarteil S."/>
            <person name="Calhoun S."/>
            <person name="Haridas S."/>
            <person name="Kuo A."/>
            <person name="Mondo S."/>
            <person name="Pangilinan J."/>
            <person name="Riley R."/>
            <person name="LaButti K."/>
            <person name="Andreopoulos B."/>
            <person name="Lipzen A."/>
            <person name="Chen C."/>
            <person name="Yan M."/>
            <person name="Daum C."/>
            <person name="Ng V."/>
            <person name="Clum A."/>
            <person name="Steindorff A."/>
            <person name="Ohm R.A."/>
            <person name="Martin F."/>
            <person name="Silar P."/>
            <person name="Natvig D.O."/>
            <person name="Lalanne C."/>
            <person name="Gautier V."/>
            <person name="Ament-Velasquez S.L."/>
            <person name="Kruys A."/>
            <person name="Hutchinson M.I."/>
            <person name="Powell A.J."/>
            <person name="Barry K."/>
            <person name="Miller A.N."/>
            <person name="Grigoriev I.V."/>
            <person name="Debuchy R."/>
            <person name="Gladieux P."/>
            <person name="Hiltunen Thoren M."/>
            <person name="Johannesson H."/>
        </authorList>
    </citation>
    <scope>NUCLEOTIDE SEQUENCE</scope>
    <source>
        <strain evidence="10">CBS 958.72</strain>
    </source>
</reference>
<dbReference type="GO" id="GO:0000049">
    <property type="term" value="F:tRNA binding"/>
    <property type="evidence" value="ECO:0007669"/>
    <property type="project" value="TreeGrafter"/>
</dbReference>
<proteinExistence type="inferred from homology"/>
<evidence type="ECO:0000256" key="6">
    <source>
        <dbReference type="ARBA" id="ARBA00022490"/>
    </source>
</evidence>
<sequence length="357" mass="38001">MAPSAQAHRRSHSLLLLQKLLNQRDSASPLTLILDSLEQSAGPLVHEFISRAKISKAKIVFISLATVRRPREADVFVKARGKSLKALASEIASHCAAARPPAVSSSSSDARGAAPSQKYLIVIDSLNVLASGHGSQQLPAFFAGVISAAASLVAVYHSDVPVALPRTATASGEYEPHALTLLSHLATTVFRVSSLHQAVAVRRAQSRSLPEPEWGLREGREGVLVGLVKSSGHDNRDARRVDGLVVDMEMRRRSGRAVAEKFVLTGSAGITLLSDHPLFAAPQETGADGGGGAEDGTGDGEADTTFSLGLTDKQRKDREGIVLPYFDAQTDIGAGEGGRILYEMGREDDWDDEEDEI</sequence>
<protein>
    <recommendedName>
        <fullName evidence="5">Elongator complex protein 5</fullName>
    </recommendedName>
</protein>
<keyword evidence="11" id="KW-1185">Reference proteome</keyword>
<organism evidence="10 11">
    <name type="scientific">Lasiosphaeria ovina</name>
    <dbReference type="NCBI Taxonomy" id="92902"/>
    <lineage>
        <taxon>Eukaryota</taxon>
        <taxon>Fungi</taxon>
        <taxon>Dikarya</taxon>
        <taxon>Ascomycota</taxon>
        <taxon>Pezizomycotina</taxon>
        <taxon>Sordariomycetes</taxon>
        <taxon>Sordariomycetidae</taxon>
        <taxon>Sordariales</taxon>
        <taxon>Lasiosphaeriaceae</taxon>
        <taxon>Lasiosphaeria</taxon>
    </lineage>
</organism>
<evidence type="ECO:0000256" key="8">
    <source>
        <dbReference type="ARBA" id="ARBA00023242"/>
    </source>
</evidence>
<evidence type="ECO:0000313" key="10">
    <source>
        <dbReference type="EMBL" id="KAK3373993.1"/>
    </source>
</evidence>
<name>A0AAE0N8I6_9PEZI</name>
<comment type="similarity">
    <text evidence="4">Belongs to the ELP5 family.</text>
</comment>
<dbReference type="Proteomes" id="UP001287356">
    <property type="component" value="Unassembled WGS sequence"/>
</dbReference>
<dbReference type="EMBL" id="JAULSN010000004">
    <property type="protein sequence ID" value="KAK3373993.1"/>
    <property type="molecule type" value="Genomic_DNA"/>
</dbReference>
<dbReference type="GO" id="GO:0033588">
    <property type="term" value="C:elongator holoenzyme complex"/>
    <property type="evidence" value="ECO:0007669"/>
    <property type="project" value="InterPro"/>
</dbReference>
<dbReference type="AlphaFoldDB" id="A0AAE0N8I6"/>
<evidence type="ECO:0000256" key="4">
    <source>
        <dbReference type="ARBA" id="ARBA00009567"/>
    </source>
</evidence>
<dbReference type="GO" id="GO:0005829">
    <property type="term" value="C:cytosol"/>
    <property type="evidence" value="ECO:0007669"/>
    <property type="project" value="TreeGrafter"/>
</dbReference>
<gene>
    <name evidence="10" type="ORF">B0T24DRAFT_553742</name>
</gene>
<keyword evidence="7" id="KW-0819">tRNA processing</keyword>
<feature type="region of interest" description="Disordered" evidence="9">
    <location>
        <begin position="281"/>
        <end position="303"/>
    </location>
</feature>
<evidence type="ECO:0000313" key="11">
    <source>
        <dbReference type="Proteomes" id="UP001287356"/>
    </source>
</evidence>
<evidence type="ECO:0000256" key="9">
    <source>
        <dbReference type="SAM" id="MobiDB-lite"/>
    </source>
</evidence>
<evidence type="ECO:0000256" key="5">
    <source>
        <dbReference type="ARBA" id="ARBA00020264"/>
    </source>
</evidence>
<dbReference type="CDD" id="cd19496">
    <property type="entry name" value="Elp5"/>
    <property type="match status" value="1"/>
</dbReference>
<dbReference type="GO" id="GO:0005634">
    <property type="term" value="C:nucleus"/>
    <property type="evidence" value="ECO:0007669"/>
    <property type="project" value="UniProtKB-SubCell"/>
</dbReference>
<reference evidence="10" key="2">
    <citation type="submission" date="2023-06" db="EMBL/GenBank/DDBJ databases">
        <authorList>
            <consortium name="Lawrence Berkeley National Laboratory"/>
            <person name="Haridas S."/>
            <person name="Hensen N."/>
            <person name="Bonometti L."/>
            <person name="Westerberg I."/>
            <person name="Brannstrom I.O."/>
            <person name="Guillou S."/>
            <person name="Cros-Aarteil S."/>
            <person name="Calhoun S."/>
            <person name="Kuo A."/>
            <person name="Mondo S."/>
            <person name="Pangilinan J."/>
            <person name="Riley R."/>
            <person name="Labutti K."/>
            <person name="Andreopoulos B."/>
            <person name="Lipzen A."/>
            <person name="Chen C."/>
            <person name="Yanf M."/>
            <person name="Daum C."/>
            <person name="Ng V."/>
            <person name="Clum A."/>
            <person name="Steindorff A."/>
            <person name="Ohm R."/>
            <person name="Martin F."/>
            <person name="Silar P."/>
            <person name="Natvig D."/>
            <person name="Lalanne C."/>
            <person name="Gautier V."/>
            <person name="Ament-Velasquez S.L."/>
            <person name="Kruys A."/>
            <person name="Hutchinson M.I."/>
            <person name="Powell A.J."/>
            <person name="Barry K."/>
            <person name="Miller A.N."/>
            <person name="Grigoriev I.V."/>
            <person name="Debuchy R."/>
            <person name="Gladieux P."/>
            <person name="Thoren M.H."/>
            <person name="Johannesson H."/>
        </authorList>
    </citation>
    <scope>NUCLEOTIDE SEQUENCE</scope>
    <source>
        <strain evidence="10">CBS 958.72</strain>
    </source>
</reference>
<comment type="subcellular location">
    <subcellularLocation>
        <location evidence="2">Cytoplasm</location>
    </subcellularLocation>
    <subcellularLocation>
        <location evidence="1">Nucleus</location>
    </subcellularLocation>
</comment>
<accession>A0AAE0N8I6</accession>
<dbReference type="InterPro" id="IPR027417">
    <property type="entry name" value="P-loop_NTPase"/>
</dbReference>
<evidence type="ECO:0000256" key="2">
    <source>
        <dbReference type="ARBA" id="ARBA00004496"/>
    </source>
</evidence>
<dbReference type="Gene3D" id="3.40.50.300">
    <property type="entry name" value="P-loop containing nucleotide triphosphate hydrolases"/>
    <property type="match status" value="1"/>
</dbReference>
<evidence type="ECO:0000256" key="7">
    <source>
        <dbReference type="ARBA" id="ARBA00022694"/>
    </source>
</evidence>
<dbReference type="Pfam" id="PF10483">
    <property type="entry name" value="Elong_Iki1"/>
    <property type="match status" value="1"/>
</dbReference>
<comment type="caution">
    <text evidence="10">The sequence shown here is derived from an EMBL/GenBank/DDBJ whole genome shotgun (WGS) entry which is preliminary data.</text>
</comment>
<evidence type="ECO:0000256" key="3">
    <source>
        <dbReference type="ARBA" id="ARBA00005043"/>
    </source>
</evidence>
<dbReference type="GO" id="GO:0002098">
    <property type="term" value="P:tRNA wobble uridine modification"/>
    <property type="evidence" value="ECO:0007669"/>
    <property type="project" value="InterPro"/>
</dbReference>
<keyword evidence="6" id="KW-0963">Cytoplasm</keyword>
<comment type="pathway">
    <text evidence="3">tRNA modification; 5-methoxycarbonylmethyl-2-thiouridine-tRNA biosynthesis.</text>
</comment>